<sequence>MNAKNYYELLYKEFQSKEDVYTELINLEAILNLPKGTEHYISDLHGEADAFAHTLKNGAGNIREKIFLLFENRLPEDYLEQLALFIYYPEESLKREADISKDWYTTRLSELIELTKFCANKYSRSKLRKALPQSFSYLLEELIYRTEAEENKAQYDEAIVNKLIQLGQIDQLLIALCQTIQRLVVDHLHVVGDIFDRGPAADQVMDLLIAHHSVDIQWGNHDIIWLGAYAGSAVCLMNLLRIAARYNYLYEIEDTYSLNLRPLFTYGENHYHENPAFTPANRQNKAYDFEDLQTLEKVHQALTILQFKLEGQLIKRRPDFHLDNRRLLEQVNFSENQVQIDGHWYPLTNTCFQTIDPNNPYALTPEEEWVVKTLLASFQSSEKMQKHMEFLAKKGSMYLLYNGQLLFHGCIPLTASGKFQPVNIQGVAYQGKALLDEMDRLLRKGLQRPQIHDDFATDFYWYAWCGRYSPLFGKEKMTTFERYFIQKKETHHETKNPYYKLRNNKETCQLILEAFGLTHDNAHIINGHTPVKAEAGESPIKAGGKLFVIDGGLSKAYQKTTGIAGYTLLYNSIGFQIVTHQPFTSVNDVLTRQKEDLGVKHVVDKIEGKTLIRDTTIGRRLLRQIEDLEQLLAYLETDPLKKSI</sequence>
<accession>A0AAW8TWV5</accession>
<evidence type="ECO:0000256" key="1">
    <source>
        <dbReference type="ARBA" id="ARBA00022801"/>
    </source>
</evidence>
<dbReference type="Pfam" id="PF06874">
    <property type="entry name" value="FBPase_2"/>
    <property type="match status" value="1"/>
</dbReference>
<reference evidence="5" key="1">
    <citation type="submission" date="2023-03" db="EMBL/GenBank/DDBJ databases">
        <authorList>
            <person name="Shen W."/>
            <person name="Cai J."/>
        </authorList>
    </citation>
    <scope>NUCLEOTIDE SEQUENCE</scope>
    <source>
        <strain evidence="5">B226-2</strain>
    </source>
</reference>
<dbReference type="InterPro" id="IPR009164">
    <property type="entry name" value="FBPtase_class3"/>
</dbReference>
<evidence type="ECO:0000313" key="6">
    <source>
        <dbReference type="Proteomes" id="UP001256711"/>
    </source>
</evidence>
<dbReference type="GO" id="GO:0006094">
    <property type="term" value="P:gluconeogenesis"/>
    <property type="evidence" value="ECO:0007669"/>
    <property type="project" value="UniProtKB-UniRule"/>
</dbReference>
<comment type="pathway">
    <text evidence="4">Carbohydrate biosynthesis; gluconeogenesis.</text>
</comment>
<dbReference type="Gene3D" id="3.60.21.10">
    <property type="match status" value="1"/>
</dbReference>
<name>A0AAW8TWV5_9ENTE</name>
<protein>
    <recommendedName>
        <fullName evidence="4">Fructose-1,6-bisphosphatase class 3</fullName>
        <shortName evidence="4">FBPase class 3</shortName>
        <ecNumber evidence="4">3.1.3.11</ecNumber>
    </recommendedName>
    <alternativeName>
        <fullName evidence="4">D-fructose-1,6-bisphosphate 1-phosphohydrolase class 3</fullName>
    </alternativeName>
</protein>
<comment type="similarity">
    <text evidence="4">Belongs to the FBPase class 3 family.</text>
</comment>
<dbReference type="HAMAP" id="MF_01854">
    <property type="entry name" value="FBPase_class3"/>
    <property type="match status" value="1"/>
</dbReference>
<comment type="cofactor">
    <cofactor evidence="4">
        <name>Mn(2+)</name>
        <dbReference type="ChEBI" id="CHEBI:29035"/>
    </cofactor>
</comment>
<comment type="caution">
    <text evidence="5">The sequence shown here is derived from an EMBL/GenBank/DDBJ whole genome shotgun (WGS) entry which is preliminary data.</text>
</comment>
<keyword evidence="3 4" id="KW-0119">Carbohydrate metabolism</keyword>
<keyword evidence="2 4" id="KW-0464">Manganese</keyword>
<dbReference type="SUPFAM" id="SSF56300">
    <property type="entry name" value="Metallo-dependent phosphatases"/>
    <property type="match status" value="1"/>
</dbReference>
<dbReference type="GO" id="GO:0042132">
    <property type="term" value="F:fructose 1,6-bisphosphate 1-phosphatase activity"/>
    <property type="evidence" value="ECO:0007669"/>
    <property type="project" value="UniProtKB-UniRule"/>
</dbReference>
<organism evidence="5 6">
    <name type="scientific">Enterococcus asini</name>
    <dbReference type="NCBI Taxonomy" id="57732"/>
    <lineage>
        <taxon>Bacteria</taxon>
        <taxon>Bacillati</taxon>
        <taxon>Bacillota</taxon>
        <taxon>Bacilli</taxon>
        <taxon>Lactobacillales</taxon>
        <taxon>Enterococcaceae</taxon>
        <taxon>Enterococcus</taxon>
    </lineage>
</organism>
<dbReference type="AlphaFoldDB" id="A0AAW8TWV5"/>
<dbReference type="Proteomes" id="UP001256711">
    <property type="component" value="Unassembled WGS sequence"/>
</dbReference>
<dbReference type="RefSeq" id="WP_311835206.1">
    <property type="nucleotide sequence ID" value="NZ_JARQBJ010000002.1"/>
</dbReference>
<proteinExistence type="inferred from homology"/>
<comment type="catalytic activity">
    <reaction evidence="4">
        <text>beta-D-fructose 1,6-bisphosphate + H2O = beta-D-fructose 6-phosphate + phosphate</text>
        <dbReference type="Rhea" id="RHEA:11064"/>
        <dbReference type="ChEBI" id="CHEBI:15377"/>
        <dbReference type="ChEBI" id="CHEBI:32966"/>
        <dbReference type="ChEBI" id="CHEBI:43474"/>
        <dbReference type="ChEBI" id="CHEBI:57634"/>
        <dbReference type="EC" id="3.1.3.11"/>
    </reaction>
</comment>
<dbReference type="EC" id="3.1.3.11" evidence="4"/>
<evidence type="ECO:0000256" key="2">
    <source>
        <dbReference type="ARBA" id="ARBA00023211"/>
    </source>
</evidence>
<dbReference type="InterPro" id="IPR029052">
    <property type="entry name" value="Metallo-depent_PP-like"/>
</dbReference>
<evidence type="ECO:0000256" key="4">
    <source>
        <dbReference type="HAMAP-Rule" id="MF_01854"/>
    </source>
</evidence>
<evidence type="ECO:0000256" key="3">
    <source>
        <dbReference type="ARBA" id="ARBA00023277"/>
    </source>
</evidence>
<evidence type="ECO:0000313" key="5">
    <source>
        <dbReference type="EMBL" id="MDT2809896.1"/>
    </source>
</evidence>
<dbReference type="PIRSF" id="PIRSF000906">
    <property type="entry name" value="FBPtase_Bacill"/>
    <property type="match status" value="1"/>
</dbReference>
<keyword evidence="1 4" id="KW-0378">Hydrolase</keyword>
<gene>
    <name evidence="4" type="primary">fbp</name>
    <name evidence="5" type="ORF">P7H43_05320</name>
</gene>
<dbReference type="EMBL" id="JARQBJ010000002">
    <property type="protein sequence ID" value="MDT2809896.1"/>
    <property type="molecule type" value="Genomic_DNA"/>
</dbReference>